<dbReference type="InterPro" id="IPR011009">
    <property type="entry name" value="Kinase-like_dom_sf"/>
</dbReference>
<evidence type="ECO:0000259" key="11">
    <source>
        <dbReference type="PROSITE" id="PS50011"/>
    </source>
</evidence>
<dbReference type="SMART" id="SM00220">
    <property type="entry name" value="S_TKc"/>
    <property type="match status" value="1"/>
</dbReference>
<feature type="compositionally biased region" description="Low complexity" evidence="10">
    <location>
        <begin position="1261"/>
        <end position="1271"/>
    </location>
</feature>
<dbReference type="Gene3D" id="1.10.510.10">
    <property type="entry name" value="Transferase(Phosphotransferase) domain 1"/>
    <property type="match status" value="1"/>
</dbReference>
<keyword evidence="3" id="KW-0808">Transferase</keyword>
<feature type="region of interest" description="Disordered" evidence="10">
    <location>
        <begin position="695"/>
        <end position="738"/>
    </location>
</feature>
<feature type="compositionally biased region" description="Basic and acidic residues" evidence="10">
    <location>
        <begin position="1104"/>
        <end position="1114"/>
    </location>
</feature>
<feature type="compositionally biased region" description="Low complexity" evidence="10">
    <location>
        <begin position="1054"/>
        <end position="1067"/>
    </location>
</feature>
<evidence type="ECO:0000256" key="9">
    <source>
        <dbReference type="PROSITE-ProRule" id="PRU10141"/>
    </source>
</evidence>
<feature type="compositionally biased region" description="Polar residues" evidence="10">
    <location>
        <begin position="435"/>
        <end position="445"/>
    </location>
</feature>
<feature type="compositionally biased region" description="Low complexity" evidence="10">
    <location>
        <begin position="1"/>
        <end position="11"/>
    </location>
</feature>
<feature type="region of interest" description="Disordered" evidence="10">
    <location>
        <begin position="113"/>
        <end position="211"/>
    </location>
</feature>
<feature type="region of interest" description="Disordered" evidence="10">
    <location>
        <begin position="298"/>
        <end position="396"/>
    </location>
</feature>
<feature type="compositionally biased region" description="Polar residues" evidence="10">
    <location>
        <begin position="90"/>
        <end position="101"/>
    </location>
</feature>
<dbReference type="InterPro" id="IPR008271">
    <property type="entry name" value="Ser/Thr_kinase_AS"/>
</dbReference>
<evidence type="ECO:0000256" key="7">
    <source>
        <dbReference type="ARBA" id="ARBA00047919"/>
    </source>
</evidence>
<feature type="compositionally biased region" description="Polar residues" evidence="10">
    <location>
        <begin position="974"/>
        <end position="986"/>
    </location>
</feature>
<keyword evidence="13" id="KW-1185">Reference proteome</keyword>
<dbReference type="EC" id="2.7.11.24" evidence="2"/>
<keyword evidence="4 9" id="KW-0547">Nucleotide-binding</keyword>
<dbReference type="FunFam" id="3.30.200.20:FF:000387">
    <property type="entry name" value="Serine/threonine-protein kinase STE11"/>
    <property type="match status" value="1"/>
</dbReference>
<dbReference type="Pfam" id="PF00069">
    <property type="entry name" value="Pkinase"/>
    <property type="match status" value="1"/>
</dbReference>
<dbReference type="InterPro" id="IPR017441">
    <property type="entry name" value="Protein_kinase_ATP_BS"/>
</dbReference>
<evidence type="ECO:0000313" key="12">
    <source>
        <dbReference type="EMBL" id="KAF2481521.1"/>
    </source>
</evidence>
<feature type="region of interest" description="Disordered" evidence="10">
    <location>
        <begin position="1174"/>
        <end position="1275"/>
    </location>
</feature>
<feature type="compositionally biased region" description="Basic and acidic residues" evidence="10">
    <location>
        <begin position="538"/>
        <end position="562"/>
    </location>
</feature>
<dbReference type="PROSITE" id="PS50011">
    <property type="entry name" value="PROTEIN_KINASE_DOM"/>
    <property type="match status" value="1"/>
</dbReference>
<feature type="compositionally biased region" description="Polar residues" evidence="10">
    <location>
        <begin position="718"/>
        <end position="727"/>
    </location>
</feature>
<organism evidence="12 13">
    <name type="scientific">Neohortaea acidophila</name>
    <dbReference type="NCBI Taxonomy" id="245834"/>
    <lineage>
        <taxon>Eukaryota</taxon>
        <taxon>Fungi</taxon>
        <taxon>Dikarya</taxon>
        <taxon>Ascomycota</taxon>
        <taxon>Pezizomycotina</taxon>
        <taxon>Dothideomycetes</taxon>
        <taxon>Dothideomycetidae</taxon>
        <taxon>Mycosphaerellales</taxon>
        <taxon>Teratosphaeriaceae</taxon>
        <taxon>Neohortaea</taxon>
    </lineage>
</organism>
<dbReference type="Gene3D" id="3.30.200.20">
    <property type="entry name" value="Phosphorylase Kinase, domain 1"/>
    <property type="match status" value="1"/>
</dbReference>
<gene>
    <name evidence="12" type="ORF">BDY17DRAFT_312223</name>
</gene>
<reference evidence="12" key="1">
    <citation type="journal article" date="2020" name="Stud. Mycol.">
        <title>101 Dothideomycetes genomes: a test case for predicting lifestyles and emergence of pathogens.</title>
        <authorList>
            <person name="Haridas S."/>
            <person name="Albert R."/>
            <person name="Binder M."/>
            <person name="Bloem J."/>
            <person name="Labutti K."/>
            <person name="Salamov A."/>
            <person name="Andreopoulos B."/>
            <person name="Baker S."/>
            <person name="Barry K."/>
            <person name="Bills G."/>
            <person name="Bluhm B."/>
            <person name="Cannon C."/>
            <person name="Castanera R."/>
            <person name="Culley D."/>
            <person name="Daum C."/>
            <person name="Ezra D."/>
            <person name="Gonzalez J."/>
            <person name="Henrissat B."/>
            <person name="Kuo A."/>
            <person name="Liang C."/>
            <person name="Lipzen A."/>
            <person name="Lutzoni F."/>
            <person name="Magnuson J."/>
            <person name="Mondo S."/>
            <person name="Nolan M."/>
            <person name="Ohm R."/>
            <person name="Pangilinan J."/>
            <person name="Park H.-J."/>
            <person name="Ramirez L."/>
            <person name="Alfaro M."/>
            <person name="Sun H."/>
            <person name="Tritt A."/>
            <person name="Yoshinaga Y."/>
            <person name="Zwiers L.-H."/>
            <person name="Turgeon B."/>
            <person name="Goodwin S."/>
            <person name="Spatafora J."/>
            <person name="Crous P."/>
            <person name="Grigoriev I."/>
        </authorList>
    </citation>
    <scope>NUCLEOTIDE SEQUENCE</scope>
    <source>
        <strain evidence="12">CBS 113389</strain>
    </source>
</reference>
<dbReference type="Proteomes" id="UP000799767">
    <property type="component" value="Unassembled WGS sequence"/>
</dbReference>
<evidence type="ECO:0000256" key="1">
    <source>
        <dbReference type="ARBA" id="ARBA00006529"/>
    </source>
</evidence>
<feature type="compositionally biased region" description="Polar residues" evidence="10">
    <location>
        <begin position="468"/>
        <end position="490"/>
    </location>
</feature>
<dbReference type="RefSeq" id="XP_033588091.1">
    <property type="nucleotide sequence ID" value="XM_033735606.1"/>
</dbReference>
<comment type="similarity">
    <text evidence="1">Belongs to the protein kinase superfamily. STE Ser/Thr protein kinase family. MAP kinase kinase kinase subfamily.</text>
</comment>
<evidence type="ECO:0000256" key="2">
    <source>
        <dbReference type="ARBA" id="ARBA00012411"/>
    </source>
</evidence>
<evidence type="ECO:0000256" key="3">
    <source>
        <dbReference type="ARBA" id="ARBA00022679"/>
    </source>
</evidence>
<dbReference type="PANTHER" id="PTHR48016">
    <property type="entry name" value="MAP KINASE KINASE KINASE SSK2-RELATED-RELATED"/>
    <property type="match status" value="1"/>
</dbReference>
<feature type="compositionally biased region" description="Polar residues" evidence="10">
    <location>
        <begin position="113"/>
        <end position="139"/>
    </location>
</feature>
<dbReference type="InterPro" id="IPR050538">
    <property type="entry name" value="MAP_kinase_kinase_kinase"/>
</dbReference>
<feature type="region of interest" description="Disordered" evidence="10">
    <location>
        <begin position="775"/>
        <end position="841"/>
    </location>
</feature>
<evidence type="ECO:0000256" key="6">
    <source>
        <dbReference type="ARBA" id="ARBA00022840"/>
    </source>
</evidence>
<feature type="compositionally biased region" description="Basic and acidic residues" evidence="10">
    <location>
        <begin position="505"/>
        <end position="526"/>
    </location>
</feature>
<dbReference type="GO" id="GO:0005524">
    <property type="term" value="F:ATP binding"/>
    <property type="evidence" value="ECO:0007669"/>
    <property type="project" value="UniProtKB-UniRule"/>
</dbReference>
<evidence type="ECO:0000256" key="5">
    <source>
        <dbReference type="ARBA" id="ARBA00022777"/>
    </source>
</evidence>
<dbReference type="InterPro" id="IPR000719">
    <property type="entry name" value="Prot_kinase_dom"/>
</dbReference>
<accession>A0A6A6PPA3</accession>
<evidence type="ECO:0000256" key="10">
    <source>
        <dbReference type="SAM" id="MobiDB-lite"/>
    </source>
</evidence>
<protein>
    <recommendedName>
        <fullName evidence="2">mitogen-activated protein kinase</fullName>
        <ecNumber evidence="2">2.7.11.24</ecNumber>
    </recommendedName>
</protein>
<feature type="compositionally biased region" description="Basic and acidic residues" evidence="10">
    <location>
        <begin position="191"/>
        <end position="202"/>
    </location>
</feature>
<dbReference type="EMBL" id="MU001638">
    <property type="protein sequence ID" value="KAF2481521.1"/>
    <property type="molecule type" value="Genomic_DNA"/>
</dbReference>
<dbReference type="GO" id="GO:0004707">
    <property type="term" value="F:MAP kinase activity"/>
    <property type="evidence" value="ECO:0007669"/>
    <property type="project" value="UniProtKB-EC"/>
</dbReference>
<dbReference type="PROSITE" id="PS00107">
    <property type="entry name" value="PROTEIN_KINASE_ATP"/>
    <property type="match status" value="1"/>
</dbReference>
<dbReference type="PROSITE" id="PS00108">
    <property type="entry name" value="PROTEIN_KINASE_ST"/>
    <property type="match status" value="1"/>
</dbReference>
<keyword evidence="6 9" id="KW-0067">ATP-binding</keyword>
<dbReference type="GeneID" id="54476608"/>
<feature type="compositionally biased region" description="Low complexity" evidence="10">
    <location>
        <begin position="44"/>
        <end position="53"/>
    </location>
</feature>
<dbReference type="PANTHER" id="PTHR48016:SF48">
    <property type="entry name" value="SERINE_THREONINE-PROTEIN KINASE BCK1_SLK1_SSP31"/>
    <property type="match status" value="1"/>
</dbReference>
<feature type="compositionally biased region" description="Polar residues" evidence="10">
    <location>
        <begin position="1183"/>
        <end position="1209"/>
    </location>
</feature>
<feature type="domain" description="Protein kinase" evidence="11">
    <location>
        <begin position="1343"/>
        <end position="1634"/>
    </location>
</feature>
<feature type="compositionally biased region" description="Basic and acidic residues" evidence="10">
    <location>
        <begin position="775"/>
        <end position="784"/>
    </location>
</feature>
<evidence type="ECO:0000256" key="4">
    <source>
        <dbReference type="ARBA" id="ARBA00022741"/>
    </source>
</evidence>
<dbReference type="SUPFAM" id="SSF56112">
    <property type="entry name" value="Protein kinase-like (PK-like)"/>
    <property type="match status" value="1"/>
</dbReference>
<feature type="binding site" evidence="9">
    <location>
        <position position="1372"/>
    </location>
    <ligand>
        <name>ATP</name>
        <dbReference type="ChEBI" id="CHEBI:30616"/>
    </ligand>
</feature>
<feature type="region of interest" description="Disordered" evidence="10">
    <location>
        <begin position="1"/>
        <end position="101"/>
    </location>
</feature>
<comment type="catalytic activity">
    <reaction evidence="7">
        <text>L-threonyl-[protein] + ATP = O-phospho-L-threonyl-[protein] + ADP + H(+)</text>
        <dbReference type="Rhea" id="RHEA:46608"/>
        <dbReference type="Rhea" id="RHEA-COMP:11060"/>
        <dbReference type="Rhea" id="RHEA-COMP:11605"/>
        <dbReference type="ChEBI" id="CHEBI:15378"/>
        <dbReference type="ChEBI" id="CHEBI:30013"/>
        <dbReference type="ChEBI" id="CHEBI:30616"/>
        <dbReference type="ChEBI" id="CHEBI:61977"/>
        <dbReference type="ChEBI" id="CHEBI:456216"/>
        <dbReference type="EC" id="2.7.11.24"/>
    </reaction>
    <physiologicalReaction direction="left-to-right" evidence="7">
        <dbReference type="Rhea" id="RHEA:46609"/>
    </physiologicalReaction>
</comment>
<evidence type="ECO:0000256" key="8">
    <source>
        <dbReference type="ARBA" id="ARBA00048130"/>
    </source>
</evidence>
<proteinExistence type="inferred from homology"/>
<name>A0A6A6PPA3_9PEZI</name>
<evidence type="ECO:0000313" key="13">
    <source>
        <dbReference type="Proteomes" id="UP000799767"/>
    </source>
</evidence>
<feature type="compositionally biased region" description="Acidic residues" evidence="10">
    <location>
        <begin position="1032"/>
        <end position="1041"/>
    </location>
</feature>
<keyword evidence="5" id="KW-0418">Kinase</keyword>
<dbReference type="OrthoDB" id="266718at2759"/>
<feature type="region of interest" description="Disordered" evidence="10">
    <location>
        <begin position="969"/>
        <end position="1147"/>
    </location>
</feature>
<feature type="region of interest" description="Disordered" evidence="10">
    <location>
        <begin position="412"/>
        <end position="584"/>
    </location>
</feature>
<dbReference type="GO" id="GO:0004709">
    <property type="term" value="F:MAP kinase kinase kinase activity"/>
    <property type="evidence" value="ECO:0007669"/>
    <property type="project" value="UniProtKB-ARBA"/>
</dbReference>
<feature type="region of interest" description="Disordered" evidence="10">
    <location>
        <begin position="890"/>
        <end position="942"/>
    </location>
</feature>
<feature type="compositionally biased region" description="Low complexity" evidence="10">
    <location>
        <begin position="306"/>
        <end position="316"/>
    </location>
</feature>
<sequence length="1655" mass="179861">MPHASPPHGSYMPPPPIPPGHMGGLYPRQPQQQQTYPPPREPRAYAPTAYAEYMQYPPLPPENQPLTSATYIPDGLSWGPGVGNPPLDPQRSQPNRPTNYNYDAYAEHNKWLSNNNTFSGPASHLHPSQHQAHLQMQHQTLPPQTTFPPPTPTSRQKTVMLPPAKEREEYQSSPAQDQMRQPAIPPISSHGSERVGPREHASDSPGSPQDQHWTIDRVQQWLQANSFSKEWQAAFRHLNVHGAQFLDIGRSGGQRNIGFMPQTAIPQVSREYTVNGGVYDQNREREEGRRLRRLVRDVISTGGGSAPASSTAVPTTRTDRRRESTLFSGSGGTEGNLENSPDLQNRGHGGQFGSTPSTAGGTGEESPGQSMPPLPPRPANTSHPRAHTYDSAVSESMRNDVASIRSHLGKDAWSSVGDIPKRHSPSASGEIGTAATRTMSNSPAQSPGLANVKPAGAGAGYRYFSHSRGVSSETNIAKTSISPATAQGRTSDPHKADGDAPFPKPADDRRRHATEGGRPMLEKRNSQDNPVSAKDHKRGFLDKFRRTAKRDDAHPSPEDEHSPASPYATRPSDAGFFGKQANGQNVDAVNSHGALNSARQVPQDDDRKFVFVTPDGWNYRLVDITLVESAEHLRRVICFNLGLSEGPDVSMHMTSPGQTEHEEPLNDQALLNAKRSAADGLGSLKLFVRAPNAPNAAPQSAGLGLHFTQSPPPHLPNATDSSSNQPPATVDGSRDMPEQERRALLEAKAEEHRRDTERKQSAFLEARKTRLADGKGVHDFDELRSPSPLATSPRPVLLDGGADTERKTDNLVPMRRPPPVPEPTNTVRKADSVKKNSAAANALRTSWPNRKDEPWKRISNGYIAEEGGRKPSGIAGALVGAGMAARAIGTPSSAAAPSDERQQPAHRPSAVDLNLSRIDSQNRASPRSPFTASKGGQIFKIPHYADNADNEDRDEDEDTLRASQQPTLKLDIPTNPSMNKVRSTQPVPTPDLSPATTQPMVNRLNRHSTRRGPSFELPAKQVDFQRSPAVVQEEDSEDSDDGLFAVPLLKHQQQKAAAARSGSMAKAQQVLGIGSESPTHSPNKPELKLKTSKANIKFEAAQMSEKRGSDDTTDRAVPSSASYSTDSPDEPLRRGSQTFASDMWANRPPAEGIVEHLDDFFPHVDLDQPVVEEGAEHPEASPVSIQPSTLGPNSSSQDPKGSGRSMTPPSSADESDAASRKPSVAQQSMRKAVGLGRTKSIRDVVKKNYNIPTGPPQHIPSTSSFASSRASGTPMTTPRIAMLQNEGGIGRRKSTKMFGARIEQVKPQRGSRLIHNLETIPQDTIPRGNMHHRHPERQPTFKWMRGQLIGKGTFGRVYLGMNTTTGELLAVKQVEVNPTASNTDPAKIREMVKALDIEIDTMKDLDHVNIVQYLGCERKEYSISIFLEYISGGSVGSCIRKHGKFEESVVSSLTHQTLNGLSYLHSEGILHRDLKADNILLDLDGTCKISDFGISKRSANPYNNDITNSMQGSVFWMAPEVIRAQSQPGGVLNDSSGIDPGDPAAAMNKGYSAKVDIWSLGCVVLEMFAGRRPWSKEEAIGAIYKLGSLNQAPPIPDDVSSVVGPAALGFMYDCFTIDPGERPTAETLLAAPFCISDPHYNFLDTELYAKIRGAL</sequence>
<comment type="catalytic activity">
    <reaction evidence="8">
        <text>L-seryl-[protein] + ATP = O-phospho-L-seryl-[protein] + ADP + H(+)</text>
        <dbReference type="Rhea" id="RHEA:17989"/>
        <dbReference type="Rhea" id="RHEA-COMP:9863"/>
        <dbReference type="Rhea" id="RHEA-COMP:11604"/>
        <dbReference type="ChEBI" id="CHEBI:15378"/>
        <dbReference type="ChEBI" id="CHEBI:29999"/>
        <dbReference type="ChEBI" id="CHEBI:30616"/>
        <dbReference type="ChEBI" id="CHEBI:83421"/>
        <dbReference type="ChEBI" id="CHEBI:456216"/>
        <dbReference type="EC" id="2.7.11.24"/>
    </reaction>
    <physiologicalReaction direction="left-to-right" evidence="8">
        <dbReference type="Rhea" id="RHEA:17990"/>
    </physiologicalReaction>
</comment>
<feature type="compositionally biased region" description="Polar residues" evidence="10">
    <location>
        <begin position="917"/>
        <end position="931"/>
    </location>
</feature>